<feature type="domain" description="Glucose-methanol-choline oxidoreductase N-terminal" evidence="10">
    <location>
        <begin position="79"/>
        <end position="102"/>
    </location>
</feature>
<organism evidence="12 13">
    <name type="scientific">Aliiroseovarius crassostreae</name>
    <dbReference type="NCBI Taxonomy" id="154981"/>
    <lineage>
        <taxon>Bacteria</taxon>
        <taxon>Pseudomonadati</taxon>
        <taxon>Pseudomonadota</taxon>
        <taxon>Alphaproteobacteria</taxon>
        <taxon>Rhodobacterales</taxon>
        <taxon>Paracoccaceae</taxon>
        <taxon>Aliiroseovarius</taxon>
    </lineage>
</organism>
<evidence type="ECO:0000256" key="6">
    <source>
        <dbReference type="NCBIfam" id="TIGR01810"/>
    </source>
</evidence>
<comment type="cofactor">
    <cofactor evidence="1 7">
        <name>FAD</name>
        <dbReference type="ChEBI" id="CHEBI:57692"/>
    </cofactor>
</comment>
<dbReference type="Gene3D" id="3.50.50.60">
    <property type="entry name" value="FAD/NAD(P)-binding domain"/>
    <property type="match status" value="1"/>
</dbReference>
<dbReference type="Gene3D" id="3.30.560.10">
    <property type="entry name" value="Glucose Oxidase, domain 3"/>
    <property type="match status" value="1"/>
</dbReference>
<evidence type="ECO:0000256" key="7">
    <source>
        <dbReference type="PIRSR" id="PIRSR000137-2"/>
    </source>
</evidence>
<keyword evidence="5 12" id="KW-0560">Oxidoreductase</keyword>
<dbReference type="Pfam" id="PF05199">
    <property type="entry name" value="GMC_oxred_C"/>
    <property type="match status" value="1"/>
</dbReference>
<evidence type="ECO:0000313" key="12">
    <source>
        <dbReference type="EMBL" id="UWP96011.1"/>
    </source>
</evidence>
<dbReference type="GO" id="GO:0008812">
    <property type="term" value="F:choline dehydrogenase activity"/>
    <property type="evidence" value="ECO:0007669"/>
    <property type="project" value="UniProtKB-UniRule"/>
</dbReference>
<proteinExistence type="inferred from homology"/>
<dbReference type="InterPro" id="IPR012132">
    <property type="entry name" value="GMC_OxRdtase"/>
</dbReference>
<dbReference type="InterPro" id="IPR000172">
    <property type="entry name" value="GMC_OxRdtase_N"/>
</dbReference>
<feature type="binding site" evidence="7">
    <location>
        <begin position="89"/>
        <end position="92"/>
    </location>
    <ligand>
        <name>FAD</name>
        <dbReference type="ChEBI" id="CHEBI:57692"/>
    </ligand>
</feature>
<dbReference type="PROSITE" id="PS00623">
    <property type="entry name" value="GMC_OXRED_1"/>
    <property type="match status" value="1"/>
</dbReference>
<evidence type="ECO:0000256" key="8">
    <source>
        <dbReference type="RuleBase" id="RU003968"/>
    </source>
</evidence>
<evidence type="ECO:0000256" key="1">
    <source>
        <dbReference type="ARBA" id="ARBA00001974"/>
    </source>
</evidence>
<comment type="catalytic activity">
    <reaction evidence="9">
        <text>choline + A = betaine aldehyde + AH2</text>
        <dbReference type="Rhea" id="RHEA:17433"/>
        <dbReference type="ChEBI" id="CHEBI:13193"/>
        <dbReference type="ChEBI" id="CHEBI:15354"/>
        <dbReference type="ChEBI" id="CHEBI:15710"/>
        <dbReference type="ChEBI" id="CHEBI:17499"/>
        <dbReference type="EC" id="1.1.99.1"/>
    </reaction>
</comment>
<dbReference type="GO" id="GO:0019285">
    <property type="term" value="P:glycine betaine biosynthetic process from choline"/>
    <property type="evidence" value="ECO:0007669"/>
    <property type="project" value="UniProtKB-UniRule"/>
</dbReference>
<dbReference type="SUPFAM" id="SSF51905">
    <property type="entry name" value="FAD/NAD(P)-binding domain"/>
    <property type="match status" value="1"/>
</dbReference>
<dbReference type="SUPFAM" id="SSF54373">
    <property type="entry name" value="FAD-linked reductases, C-terminal domain"/>
    <property type="match status" value="1"/>
</dbReference>
<dbReference type="InterPro" id="IPR007867">
    <property type="entry name" value="GMC_OxRtase_C"/>
</dbReference>
<evidence type="ECO:0000256" key="2">
    <source>
        <dbReference type="ARBA" id="ARBA00010790"/>
    </source>
</evidence>
<accession>A0A9Q9HDS9</accession>
<dbReference type="InterPro" id="IPR011533">
    <property type="entry name" value="BetA"/>
</dbReference>
<evidence type="ECO:0000256" key="5">
    <source>
        <dbReference type="ARBA" id="ARBA00023002"/>
    </source>
</evidence>
<protein>
    <recommendedName>
        <fullName evidence="6 9">Choline dehydrogenase</fullName>
        <ecNumber evidence="6 9">1.1.99.1</ecNumber>
    </recommendedName>
</protein>
<dbReference type="Pfam" id="PF00732">
    <property type="entry name" value="GMC_oxred_N"/>
    <property type="match status" value="1"/>
</dbReference>
<dbReference type="AlphaFoldDB" id="A0A9Q9HDS9"/>
<feature type="domain" description="Glucose-methanol-choline oxidoreductase N-terminal" evidence="11">
    <location>
        <begin position="254"/>
        <end position="268"/>
    </location>
</feature>
<dbReference type="InterPro" id="IPR036188">
    <property type="entry name" value="FAD/NAD-bd_sf"/>
</dbReference>
<dbReference type="PANTHER" id="PTHR11552:SF147">
    <property type="entry name" value="CHOLINE DEHYDROGENASE, MITOCHONDRIAL"/>
    <property type="match status" value="1"/>
</dbReference>
<reference evidence="12" key="1">
    <citation type="submission" date="2021-08" db="EMBL/GenBank/DDBJ databases">
        <authorList>
            <person name="Nwanade C."/>
            <person name="Wang M."/>
            <person name="Masoudi A."/>
            <person name="Yu Z."/>
            <person name="Liu J."/>
        </authorList>
    </citation>
    <scope>NUCLEOTIDE SEQUENCE</scope>
    <source>
        <strain evidence="12">S056</strain>
    </source>
</reference>
<gene>
    <name evidence="12" type="primary">betA</name>
    <name evidence="12" type="ORF">K3X48_03165</name>
</gene>
<comment type="pathway">
    <text evidence="9">Amine and polyamine biosynthesis; betaine biosynthesis via choline pathway; betaine aldehyde from choline (cytochrome c reductase route): step 1/1.</text>
</comment>
<keyword evidence="3 8" id="KW-0285">Flavoprotein</keyword>
<dbReference type="EMBL" id="CP080776">
    <property type="protein sequence ID" value="UWP96011.1"/>
    <property type="molecule type" value="Genomic_DNA"/>
</dbReference>
<dbReference type="PROSITE" id="PS00624">
    <property type="entry name" value="GMC_OXRED_2"/>
    <property type="match status" value="1"/>
</dbReference>
<evidence type="ECO:0000256" key="4">
    <source>
        <dbReference type="ARBA" id="ARBA00022827"/>
    </source>
</evidence>
<feature type="binding site" evidence="7">
    <location>
        <position position="81"/>
    </location>
    <ligand>
        <name>FAD</name>
        <dbReference type="ChEBI" id="CHEBI:57692"/>
    </ligand>
</feature>
<dbReference type="PANTHER" id="PTHR11552">
    <property type="entry name" value="GLUCOSE-METHANOL-CHOLINE GMC OXIDOREDUCTASE"/>
    <property type="match status" value="1"/>
</dbReference>
<keyword evidence="4 7" id="KW-0274">FAD</keyword>
<evidence type="ECO:0000259" key="10">
    <source>
        <dbReference type="PROSITE" id="PS00623"/>
    </source>
</evidence>
<dbReference type="PIRSF" id="PIRSF000137">
    <property type="entry name" value="Alcohol_oxidase"/>
    <property type="match status" value="1"/>
</dbReference>
<name>A0A9Q9HDS9_9RHOB</name>
<dbReference type="Proteomes" id="UP001057991">
    <property type="component" value="Chromosome"/>
</dbReference>
<evidence type="ECO:0000256" key="3">
    <source>
        <dbReference type="ARBA" id="ARBA00022630"/>
    </source>
</evidence>
<evidence type="ECO:0000256" key="9">
    <source>
        <dbReference type="RuleBase" id="RU003969"/>
    </source>
</evidence>
<evidence type="ECO:0000313" key="13">
    <source>
        <dbReference type="Proteomes" id="UP001057991"/>
    </source>
</evidence>
<dbReference type="NCBIfam" id="TIGR01810">
    <property type="entry name" value="betA"/>
    <property type="match status" value="1"/>
</dbReference>
<evidence type="ECO:0000259" key="11">
    <source>
        <dbReference type="PROSITE" id="PS00624"/>
    </source>
</evidence>
<comment type="similarity">
    <text evidence="2 8">Belongs to the GMC oxidoreductase family.</text>
</comment>
<dbReference type="EC" id="1.1.99.1" evidence="6 9"/>
<dbReference type="NCBIfam" id="NF002550">
    <property type="entry name" value="PRK02106.1"/>
    <property type="match status" value="1"/>
</dbReference>
<dbReference type="RefSeq" id="WP_259806352.1">
    <property type="nucleotide sequence ID" value="NZ_CP080776.1"/>
</dbReference>
<dbReference type="GO" id="GO:0050660">
    <property type="term" value="F:flavin adenine dinucleotide binding"/>
    <property type="evidence" value="ECO:0007669"/>
    <property type="project" value="InterPro"/>
</dbReference>
<sequence length="551" mass="61065">MQAEYVIIGAGSAGCAMAYRLSEAGKKVIVIEHGGTDAGPFIQMPAALSYPMNMKTYDWGFQTEPEPHLGGRTLVTPRGKVIGGSSSINGMVYVRGHARDFDHWAEQGADGWSYADVLPYFKRQETWHSGGHGGDEDWRGREGPLHVTRGPRRNPLFHAFVEAGKQAGYPVTGDYNGQQQEGFGPMEQTVWQGRRWSAANAYLRPAQKTGNCEVVRAFARKVVIEDGRATGVEVERGGKIEVIKAQAEVIIAASSINSPKLLMLSGIGPAAHLKEHGIEVVADRAGVGQNLQDHLEVYMQYASKQPITLYRYWNLFWKGVLGAQWLFTKKGLGASNQFESAAFIRSRAGVEYPDIQYHFLPIAVRYDGQAAAEGHGFQAHVGPMRSPSRGEITLKSADPKEAPRIFFNYMSTDQDWEDFRTCLRLTREIFSQAAFEPFVKHEIQPGVNYQSDDELDDFIREHAESAYHPCGTCRMGRADDPTAVVDPEMRVIGVEGLRLADSSVFPRITNGNLNAPSIMVGEKASDHILGRQLPRANEGPWINPNWETSQR</sequence>